<dbReference type="Proteomes" id="UP000030651">
    <property type="component" value="Unassembled WGS sequence"/>
</dbReference>
<dbReference type="PRINTS" id="PR00463">
    <property type="entry name" value="EP450I"/>
</dbReference>
<keyword evidence="10" id="KW-1133">Transmembrane helix</keyword>
<proteinExistence type="inferred from homology"/>
<dbReference type="GO" id="GO:0020037">
    <property type="term" value="F:heme binding"/>
    <property type="evidence" value="ECO:0007669"/>
    <property type="project" value="InterPro"/>
</dbReference>
<keyword evidence="10" id="KW-0472">Membrane</keyword>
<evidence type="ECO:0008006" key="13">
    <source>
        <dbReference type="Google" id="ProtNLM"/>
    </source>
</evidence>
<name>W3X2W6_PESFW</name>
<evidence type="ECO:0000256" key="6">
    <source>
        <dbReference type="ARBA" id="ARBA00023004"/>
    </source>
</evidence>
<keyword evidence="6 8" id="KW-0408">Iron</keyword>
<dbReference type="Gene3D" id="1.10.630.10">
    <property type="entry name" value="Cytochrome P450"/>
    <property type="match status" value="1"/>
</dbReference>
<keyword evidence="7 9" id="KW-0503">Monooxygenase</keyword>
<keyword evidence="10" id="KW-0812">Transmembrane</keyword>
<dbReference type="InParanoid" id="W3X2W6"/>
<dbReference type="InterPro" id="IPR017972">
    <property type="entry name" value="Cyt_P450_CS"/>
</dbReference>
<feature type="transmembrane region" description="Helical" evidence="10">
    <location>
        <begin position="7"/>
        <end position="28"/>
    </location>
</feature>
<protein>
    <recommendedName>
        <fullName evidence="13">Cytochrome P450</fullName>
    </recommendedName>
</protein>
<dbReference type="SUPFAM" id="SSF48264">
    <property type="entry name" value="Cytochrome P450"/>
    <property type="match status" value="1"/>
</dbReference>
<dbReference type="GO" id="GO:0005506">
    <property type="term" value="F:iron ion binding"/>
    <property type="evidence" value="ECO:0007669"/>
    <property type="project" value="InterPro"/>
</dbReference>
<dbReference type="CDD" id="cd11062">
    <property type="entry name" value="CYP58-like"/>
    <property type="match status" value="1"/>
</dbReference>
<keyword evidence="3 8" id="KW-0349">Heme</keyword>
<dbReference type="InterPro" id="IPR050121">
    <property type="entry name" value="Cytochrome_P450_monoxygenase"/>
</dbReference>
<dbReference type="OrthoDB" id="3945418at2759"/>
<dbReference type="RefSeq" id="XP_007834721.1">
    <property type="nucleotide sequence ID" value="XM_007836530.1"/>
</dbReference>
<comment type="similarity">
    <text evidence="2 9">Belongs to the cytochrome P450 family.</text>
</comment>
<evidence type="ECO:0000256" key="5">
    <source>
        <dbReference type="ARBA" id="ARBA00023002"/>
    </source>
</evidence>
<dbReference type="GO" id="GO:0016705">
    <property type="term" value="F:oxidoreductase activity, acting on paired donors, with incorporation or reduction of molecular oxygen"/>
    <property type="evidence" value="ECO:0007669"/>
    <property type="project" value="InterPro"/>
</dbReference>
<dbReference type="PANTHER" id="PTHR24305:SF157">
    <property type="entry name" value="N-ACETYLTRYPTOPHAN 6-HYDROXYLASE IVOC-RELATED"/>
    <property type="match status" value="1"/>
</dbReference>
<dbReference type="eggNOG" id="KOG0157">
    <property type="taxonomic scope" value="Eukaryota"/>
</dbReference>
<reference evidence="12" key="1">
    <citation type="journal article" date="2015" name="BMC Genomics">
        <title>Genomic and transcriptomic analysis of the endophytic fungus Pestalotiopsis fici reveals its lifestyle and high potential for synthesis of natural products.</title>
        <authorList>
            <person name="Wang X."/>
            <person name="Zhang X."/>
            <person name="Liu L."/>
            <person name="Xiang M."/>
            <person name="Wang W."/>
            <person name="Sun X."/>
            <person name="Che Y."/>
            <person name="Guo L."/>
            <person name="Liu G."/>
            <person name="Guo L."/>
            <person name="Wang C."/>
            <person name="Yin W.B."/>
            <person name="Stadler M."/>
            <person name="Zhang X."/>
            <person name="Liu X."/>
        </authorList>
    </citation>
    <scope>NUCLEOTIDE SEQUENCE [LARGE SCALE GENOMIC DNA]</scope>
    <source>
        <strain evidence="12">W106-1 / CGMCC3.15140</strain>
    </source>
</reference>
<keyword evidence="4 8" id="KW-0479">Metal-binding</keyword>
<evidence type="ECO:0000313" key="11">
    <source>
        <dbReference type="EMBL" id="ETS80420.1"/>
    </source>
</evidence>
<evidence type="ECO:0000313" key="12">
    <source>
        <dbReference type="Proteomes" id="UP000030651"/>
    </source>
</evidence>
<feature type="binding site" description="axial binding residue" evidence="8">
    <location>
        <position position="444"/>
    </location>
    <ligand>
        <name>heme</name>
        <dbReference type="ChEBI" id="CHEBI:30413"/>
    </ligand>
    <ligandPart>
        <name>Fe</name>
        <dbReference type="ChEBI" id="CHEBI:18248"/>
    </ligandPart>
</feature>
<accession>W3X2W6</accession>
<keyword evidence="5 9" id="KW-0560">Oxidoreductase</keyword>
<dbReference type="Pfam" id="PF00067">
    <property type="entry name" value="p450"/>
    <property type="match status" value="1"/>
</dbReference>
<evidence type="ECO:0000256" key="7">
    <source>
        <dbReference type="ARBA" id="ARBA00023033"/>
    </source>
</evidence>
<evidence type="ECO:0000256" key="10">
    <source>
        <dbReference type="SAM" id="Phobius"/>
    </source>
</evidence>
<organism evidence="11 12">
    <name type="scientific">Pestalotiopsis fici (strain W106-1 / CGMCC3.15140)</name>
    <dbReference type="NCBI Taxonomy" id="1229662"/>
    <lineage>
        <taxon>Eukaryota</taxon>
        <taxon>Fungi</taxon>
        <taxon>Dikarya</taxon>
        <taxon>Ascomycota</taxon>
        <taxon>Pezizomycotina</taxon>
        <taxon>Sordariomycetes</taxon>
        <taxon>Xylariomycetidae</taxon>
        <taxon>Amphisphaeriales</taxon>
        <taxon>Sporocadaceae</taxon>
        <taxon>Pestalotiopsis</taxon>
    </lineage>
</organism>
<dbReference type="InterPro" id="IPR036396">
    <property type="entry name" value="Cyt_P450_sf"/>
</dbReference>
<evidence type="ECO:0000256" key="3">
    <source>
        <dbReference type="ARBA" id="ARBA00022617"/>
    </source>
</evidence>
<dbReference type="InterPro" id="IPR002401">
    <property type="entry name" value="Cyt_P450_E_grp-I"/>
</dbReference>
<dbReference type="PANTHER" id="PTHR24305">
    <property type="entry name" value="CYTOCHROME P450"/>
    <property type="match status" value="1"/>
</dbReference>
<sequence>MSHLHGFCIFLIIILAYSICLGVYRLFFSPLSKIPGPRIAALTYWYESYFELWKGGQYFRVVEEMHRTYGPIVRVTPQEIHFQDPDFLNTLYPSRGKNVDKPEFVAVRSGTPGSLVSTVDHNVHRRRRNALSSFFSNASIQRLEPIMKDNIRQMLKRMEKHGERKEVVEIHYMFKAMTSDIVTRHAFADSFKFMYEESYGKSYYDASDYLVSLTHYFGNFPLLRILASSIPGWVMKTLMPSGRDFLDKQSWWLNKVREIRRSNDQELMKSTIFGGILSSSLPDEDKTDVRLADEAQLVVSAGEGTTAYALQCAVFHLLSNPVELGRLKDELHTAVQDPSAIPSGSQVINLPYLNAVINEVLRLHPGVIHRQVRVFPDDPIVYTDKSTGQEYVLPPGTAWGVSPLGINMNADIFEDPYEFQPQRWIDDPTISRALMTFSKGSRACVGLNLARRELVTIVASIFLKYDVYRGQKGPTLELYDTVRGRDIDAVRDYILPLPAKRSLGLRVRIRN</sequence>
<keyword evidence="12" id="KW-1185">Reference proteome</keyword>
<dbReference type="PRINTS" id="PR00385">
    <property type="entry name" value="P450"/>
</dbReference>
<dbReference type="PROSITE" id="PS00086">
    <property type="entry name" value="CYTOCHROME_P450"/>
    <property type="match status" value="1"/>
</dbReference>
<evidence type="ECO:0000256" key="1">
    <source>
        <dbReference type="ARBA" id="ARBA00001971"/>
    </source>
</evidence>
<dbReference type="AlphaFoldDB" id="W3X2W6"/>
<dbReference type="GO" id="GO:0004497">
    <property type="term" value="F:monooxygenase activity"/>
    <property type="evidence" value="ECO:0007669"/>
    <property type="project" value="UniProtKB-KW"/>
</dbReference>
<dbReference type="OMA" id="ARGTRNC"/>
<evidence type="ECO:0000256" key="2">
    <source>
        <dbReference type="ARBA" id="ARBA00010617"/>
    </source>
</evidence>
<evidence type="ECO:0000256" key="9">
    <source>
        <dbReference type="RuleBase" id="RU000461"/>
    </source>
</evidence>
<dbReference type="GeneID" id="19272962"/>
<dbReference type="InterPro" id="IPR001128">
    <property type="entry name" value="Cyt_P450"/>
</dbReference>
<evidence type="ECO:0000256" key="4">
    <source>
        <dbReference type="ARBA" id="ARBA00022723"/>
    </source>
</evidence>
<dbReference type="HOGENOM" id="CLU_001570_14_4_1"/>
<dbReference type="STRING" id="1229662.W3X2W6"/>
<comment type="cofactor">
    <cofactor evidence="1 8">
        <name>heme</name>
        <dbReference type="ChEBI" id="CHEBI:30413"/>
    </cofactor>
</comment>
<dbReference type="KEGG" id="pfy:PFICI_07949"/>
<dbReference type="EMBL" id="KI912113">
    <property type="protein sequence ID" value="ETS80420.1"/>
    <property type="molecule type" value="Genomic_DNA"/>
</dbReference>
<gene>
    <name evidence="11" type="ORF">PFICI_07949</name>
</gene>
<evidence type="ECO:0000256" key="8">
    <source>
        <dbReference type="PIRSR" id="PIRSR602401-1"/>
    </source>
</evidence>